<evidence type="ECO:0000313" key="1">
    <source>
        <dbReference type="EMBL" id="MCE5166411.1"/>
    </source>
</evidence>
<protein>
    <submittedName>
        <fullName evidence="1">Uncharacterized protein</fullName>
    </submittedName>
</protein>
<gene>
    <name evidence="1" type="ORF">HAX54_018964</name>
</gene>
<evidence type="ECO:0000313" key="2">
    <source>
        <dbReference type="Proteomes" id="UP000823775"/>
    </source>
</evidence>
<keyword evidence="2" id="KW-1185">Reference proteome</keyword>
<reference evidence="1 2" key="1">
    <citation type="journal article" date="2021" name="BMC Genomics">
        <title>Datura genome reveals duplications of psychoactive alkaloid biosynthetic genes and high mutation rate following tissue culture.</title>
        <authorList>
            <person name="Rajewski A."/>
            <person name="Carter-House D."/>
            <person name="Stajich J."/>
            <person name="Litt A."/>
        </authorList>
    </citation>
    <scope>NUCLEOTIDE SEQUENCE [LARGE SCALE GENOMIC DNA]</scope>
    <source>
        <strain evidence="1">AR-01</strain>
    </source>
</reference>
<name>A0ABS8Y4V0_DATST</name>
<proteinExistence type="predicted"/>
<dbReference type="EMBL" id="JACEIK010023039">
    <property type="protein sequence ID" value="MCE5166411.1"/>
    <property type="molecule type" value="Genomic_DNA"/>
</dbReference>
<organism evidence="1 2">
    <name type="scientific">Datura stramonium</name>
    <name type="common">Jimsonweed</name>
    <name type="synonym">Common thornapple</name>
    <dbReference type="NCBI Taxonomy" id="4076"/>
    <lineage>
        <taxon>Eukaryota</taxon>
        <taxon>Viridiplantae</taxon>
        <taxon>Streptophyta</taxon>
        <taxon>Embryophyta</taxon>
        <taxon>Tracheophyta</taxon>
        <taxon>Spermatophyta</taxon>
        <taxon>Magnoliopsida</taxon>
        <taxon>eudicotyledons</taxon>
        <taxon>Gunneridae</taxon>
        <taxon>Pentapetalae</taxon>
        <taxon>asterids</taxon>
        <taxon>lamiids</taxon>
        <taxon>Solanales</taxon>
        <taxon>Solanaceae</taxon>
        <taxon>Solanoideae</taxon>
        <taxon>Datureae</taxon>
        <taxon>Datura</taxon>
    </lineage>
</organism>
<comment type="caution">
    <text evidence="1">The sequence shown here is derived from an EMBL/GenBank/DDBJ whole genome shotgun (WGS) entry which is preliminary data.</text>
</comment>
<feature type="non-terminal residue" evidence="1">
    <location>
        <position position="1"/>
    </location>
</feature>
<dbReference type="Proteomes" id="UP000823775">
    <property type="component" value="Unassembled WGS sequence"/>
</dbReference>
<feature type="non-terminal residue" evidence="1">
    <location>
        <position position="84"/>
    </location>
</feature>
<accession>A0ABS8Y4V0</accession>
<sequence>ICQILGTDDKCLSLSQLILLSNFLLFVRLASPLCFFQMIDGQIEKNLKHRIAYKEMPPEQKEELLQHRRQQYAARKHAISEKFH</sequence>